<dbReference type="InterPro" id="IPR052571">
    <property type="entry name" value="Mt_RNA_Methyltransferase"/>
</dbReference>
<keyword evidence="5" id="KW-0411">Iron-sulfur</keyword>
<dbReference type="STRING" id="796925.A0A137PFA0"/>
<gene>
    <name evidence="8" type="ORF">CONCODRAFT_3427</name>
</gene>
<keyword evidence="6" id="KW-0496">Mitochondrion</keyword>
<feature type="non-terminal residue" evidence="8">
    <location>
        <position position="322"/>
    </location>
</feature>
<evidence type="ECO:0000256" key="1">
    <source>
        <dbReference type="ARBA" id="ARBA00004173"/>
    </source>
</evidence>
<organism evidence="8 9">
    <name type="scientific">Conidiobolus coronatus (strain ATCC 28846 / CBS 209.66 / NRRL 28638)</name>
    <name type="common">Delacroixia coronata</name>
    <dbReference type="NCBI Taxonomy" id="796925"/>
    <lineage>
        <taxon>Eukaryota</taxon>
        <taxon>Fungi</taxon>
        <taxon>Fungi incertae sedis</taxon>
        <taxon>Zoopagomycota</taxon>
        <taxon>Entomophthoromycotina</taxon>
        <taxon>Entomophthoromycetes</taxon>
        <taxon>Entomophthorales</taxon>
        <taxon>Ancylistaceae</taxon>
        <taxon>Conidiobolus</taxon>
    </lineage>
</organism>
<dbReference type="OrthoDB" id="421327at2759"/>
<evidence type="ECO:0000256" key="3">
    <source>
        <dbReference type="ARBA" id="ARBA00022946"/>
    </source>
</evidence>
<keyword evidence="3" id="KW-0809">Transit peptide</keyword>
<proteinExistence type="predicted"/>
<evidence type="ECO:0000313" key="9">
    <source>
        <dbReference type="Proteomes" id="UP000070444"/>
    </source>
</evidence>
<evidence type="ECO:0000256" key="7">
    <source>
        <dbReference type="ARBA" id="ARBA00045681"/>
    </source>
</evidence>
<dbReference type="Gene3D" id="3.40.50.150">
    <property type="entry name" value="Vaccinia Virus protein VP39"/>
    <property type="match status" value="1"/>
</dbReference>
<evidence type="ECO:0000256" key="6">
    <source>
        <dbReference type="ARBA" id="ARBA00023128"/>
    </source>
</evidence>
<evidence type="ECO:0000256" key="5">
    <source>
        <dbReference type="ARBA" id="ARBA00023014"/>
    </source>
</evidence>
<dbReference type="Pfam" id="PF09243">
    <property type="entry name" value="Rsm22"/>
    <property type="match status" value="1"/>
</dbReference>
<keyword evidence="2" id="KW-0479">Metal-binding</keyword>
<dbReference type="GO" id="GO:0005763">
    <property type="term" value="C:mitochondrial small ribosomal subunit"/>
    <property type="evidence" value="ECO:0007669"/>
    <property type="project" value="TreeGrafter"/>
</dbReference>
<dbReference type="GO" id="GO:0046872">
    <property type="term" value="F:metal ion binding"/>
    <property type="evidence" value="ECO:0007669"/>
    <property type="project" value="UniProtKB-KW"/>
</dbReference>
<dbReference type="SUPFAM" id="SSF53335">
    <property type="entry name" value="S-adenosyl-L-methionine-dependent methyltransferases"/>
    <property type="match status" value="1"/>
</dbReference>
<dbReference type="GO" id="GO:0008168">
    <property type="term" value="F:methyltransferase activity"/>
    <property type="evidence" value="ECO:0007669"/>
    <property type="project" value="InterPro"/>
</dbReference>
<comment type="subcellular location">
    <subcellularLocation>
        <location evidence="1">Mitochondrion</location>
    </subcellularLocation>
</comment>
<dbReference type="GO" id="GO:0003735">
    <property type="term" value="F:structural constituent of ribosome"/>
    <property type="evidence" value="ECO:0007669"/>
    <property type="project" value="TreeGrafter"/>
</dbReference>
<dbReference type="PANTHER" id="PTHR13184">
    <property type="entry name" value="37S RIBOSOMAL PROTEIN S22"/>
    <property type="match status" value="1"/>
</dbReference>
<protein>
    <recommendedName>
        <fullName evidence="10">Methyltransferase domain-containing protein</fullName>
    </recommendedName>
</protein>
<keyword evidence="4" id="KW-0408">Iron</keyword>
<evidence type="ECO:0000256" key="2">
    <source>
        <dbReference type="ARBA" id="ARBA00022723"/>
    </source>
</evidence>
<keyword evidence="9" id="KW-1185">Reference proteome</keyword>
<evidence type="ECO:0000256" key="4">
    <source>
        <dbReference type="ARBA" id="ARBA00023004"/>
    </source>
</evidence>
<dbReference type="InterPro" id="IPR015324">
    <property type="entry name" value="Ribosomal_Rsm22-like"/>
</dbReference>
<name>A0A137PFA0_CONC2</name>
<evidence type="ECO:0000313" key="8">
    <source>
        <dbReference type="EMBL" id="KXN73611.1"/>
    </source>
</evidence>
<reference evidence="8 9" key="1">
    <citation type="journal article" date="2015" name="Genome Biol. Evol.">
        <title>Phylogenomic analyses indicate that early fungi evolved digesting cell walls of algal ancestors of land plants.</title>
        <authorList>
            <person name="Chang Y."/>
            <person name="Wang S."/>
            <person name="Sekimoto S."/>
            <person name="Aerts A.L."/>
            <person name="Choi C."/>
            <person name="Clum A."/>
            <person name="LaButti K.M."/>
            <person name="Lindquist E.A."/>
            <person name="Yee Ngan C."/>
            <person name="Ohm R.A."/>
            <person name="Salamov A.A."/>
            <person name="Grigoriev I.V."/>
            <person name="Spatafora J.W."/>
            <person name="Berbee M.L."/>
        </authorList>
    </citation>
    <scope>NUCLEOTIDE SEQUENCE [LARGE SCALE GENOMIC DNA]</scope>
    <source>
        <strain evidence="8 9">NRRL 28638</strain>
    </source>
</reference>
<dbReference type="PANTHER" id="PTHR13184:SF5">
    <property type="entry name" value="METHYLTRANSFERASE-LIKE PROTEIN 17, MITOCHONDRIAL"/>
    <property type="match status" value="1"/>
</dbReference>
<dbReference type="AlphaFoldDB" id="A0A137PFA0"/>
<dbReference type="GO" id="GO:0051536">
    <property type="term" value="F:iron-sulfur cluster binding"/>
    <property type="evidence" value="ECO:0007669"/>
    <property type="project" value="UniProtKB-KW"/>
</dbReference>
<dbReference type="GO" id="GO:0006412">
    <property type="term" value="P:translation"/>
    <property type="evidence" value="ECO:0007669"/>
    <property type="project" value="InterPro"/>
</dbReference>
<dbReference type="InterPro" id="IPR029063">
    <property type="entry name" value="SAM-dependent_MTases_sf"/>
</dbReference>
<sequence>MIKPRLNLIKLTNNNIRTRSILCTNNSLSQYSTKQKVNKPPQGDPSLNENWFKDAEQAKKEFEEAEKLSLLYNRAPNSIIEEGEVVTNYHTKVGELARDTSKLSQLPKVLVKGVERVLQDNNKEELREAALKLFSAQRTQVNTSGKFSLPKNYAEIRNRPQLAKSGNKPEFVQYGELESLGYLGGLFPSAFGACKRVFEELVIRDKSFKPTKIMDFGTGPGTAIWAAKEIWGVDESSSLKNYTGIDISQPQLDITAELFNQYEKENIEFPGEIELLPYLNYNATPSTRSDLVVSSYTLSELPNNQLRDQIIQVLWEYTNNTL</sequence>
<evidence type="ECO:0008006" key="10">
    <source>
        <dbReference type="Google" id="ProtNLM"/>
    </source>
</evidence>
<dbReference type="EMBL" id="KQ964434">
    <property type="protein sequence ID" value="KXN73611.1"/>
    <property type="molecule type" value="Genomic_DNA"/>
</dbReference>
<accession>A0A137PFA0</accession>
<dbReference type="Proteomes" id="UP000070444">
    <property type="component" value="Unassembled WGS sequence"/>
</dbReference>
<comment type="function">
    <text evidence="7">Mitochondrial ribosome (mitoribosome) assembly factor. Binds at the interface of the head and body domains of the mitochondrial small ribosomal subunit (mt-SSU), occluding the mRNA channel and preventing compaction of the head domain towards the body. Probable inactive methyltransferase: retains the characteristic folding and ability to bind S-adenosyl-L-methionine, but it probably lost its methyltransferase activity.</text>
</comment>